<dbReference type="SUPFAM" id="SSF47336">
    <property type="entry name" value="ACP-like"/>
    <property type="match status" value="1"/>
</dbReference>
<proteinExistence type="predicted"/>
<dbReference type="EMBL" id="JAPJDZ010000173">
    <property type="protein sequence ID" value="MDP5138477.1"/>
    <property type="molecule type" value="Genomic_DNA"/>
</dbReference>
<sequence>ANRQLSQLEPLIGFVVNTLVLRHDLSGNPRFTELLARCRDTALAAYQHQTPPFEMVVETLLPERGTQQRPLFQIMFTLQNNERQAIALPGLTLCPLQATETPAKFDLTLAMAETEQGLTAHWEYDAGLFDPDTISTLADSFALLLNAICQQPDAPLSTLPIVPASQHRYLQQTRQFTADYPVSSGLTELFSEQVRQRPAAIAMYSGTSAITYQTLDLQANRLAACLRRHGVQPGELVAFSLERGPNMVVAILAILKAGAAYLPLDPEYPQSRIQFMLEDSQARLVLTEQDTDAMLSVLPVRRLRLDDATLLADDDTLTAMTDHRPAQERLAYVIYTSGSTGNPKGVMVRQHNIVRLVCNSHYVQLAPEQVIAQASNCSFDAATFEIWGALLNGARLHFIDKHTLLDCKALCHTLQQHHVSVLFVTTAIFNQMAWQQPDGFATLDTLLFGGEHVDNGAVARILTAGKPTTLLHVYGPTENTTFSTSYNITQPEADSYPIGLAIDGTASRIIGAGGQDLPRGAIGELLLGGDGLALGYLNNPELTAQKFIFDAQGQRWYRSGDLVRCRTDGNIVFVGRVDEQVKIRGFRIEPAEVAALLSTHPLVREAAVIVQGQGADKALVAYAVTHADNTDALQAFLLLHLPPYLVPKAIMCLDALPLTPNGKVDKRALPKATLQFRDAIPAANDTEQALALLWQELLNLTTVCTQRPFFESGGHSLLLTRLLGRIQQTFEVDISLAQLFQAQTIQAQALLIAQADQAQQVLIPTCDHDRPLPLSFAQRRLWFIDQLQPASAQYNMPMALRLQGQLDTVALQQALSLLLQRHAILRTVYATDEHGEGVQIIRDIDTLPVATLDLTHLDDSLQMPRLQQLAREDAQTPFDLSTDIMLRVSLISLAPQQHALLFNMHHIASDGWSMGVMVNEFVTLYRALTLGQSPQLPALAIQYADYAVWQRANMDDQALTKELSYWREYLDGAPQIHELPLDFVRPAQHQSAGEVVTFNIDSIELNRLQQFANQHHVTLFMLLQSAIATFLNRWSGTEDLVLTSPAAGRHHEQLAPLIGFFVNSQIFRCQLSNSTTFRQLL</sequence>
<dbReference type="SUPFAM" id="SSF56801">
    <property type="entry name" value="Acetyl-CoA synthetase-like"/>
    <property type="match status" value="1"/>
</dbReference>
<dbReference type="Gene3D" id="3.30.559.30">
    <property type="entry name" value="Nonribosomal peptide synthetase, condensation domain"/>
    <property type="match status" value="2"/>
</dbReference>
<dbReference type="NCBIfam" id="TIGR01733">
    <property type="entry name" value="AA-adenyl-dom"/>
    <property type="match status" value="1"/>
</dbReference>
<dbReference type="Proteomes" id="UP001231109">
    <property type="component" value="Unassembled WGS sequence"/>
</dbReference>
<dbReference type="PANTHER" id="PTHR45527:SF1">
    <property type="entry name" value="FATTY ACID SYNTHASE"/>
    <property type="match status" value="1"/>
</dbReference>
<dbReference type="PANTHER" id="PTHR45527">
    <property type="entry name" value="NONRIBOSOMAL PEPTIDE SYNTHETASE"/>
    <property type="match status" value="1"/>
</dbReference>
<comment type="cofactor">
    <cofactor evidence="1">
        <name>pantetheine 4'-phosphate</name>
        <dbReference type="ChEBI" id="CHEBI:47942"/>
    </cofactor>
</comment>
<dbReference type="Gene3D" id="3.40.50.980">
    <property type="match status" value="2"/>
</dbReference>
<dbReference type="InterPro" id="IPR009081">
    <property type="entry name" value="PP-bd_ACP"/>
</dbReference>
<reference evidence="5 6" key="1">
    <citation type="submission" date="2022-11" db="EMBL/GenBank/DDBJ databases">
        <title>Viruses from the air-sea interface of a natural surface slick.</title>
        <authorList>
            <person name="Rahlff J."/>
            <person name="Holmfeldt K."/>
        </authorList>
    </citation>
    <scope>NUCLEOTIDE SEQUENCE [LARGE SCALE GENOMIC DNA]</scope>
    <source>
        <strain evidence="5 6">SMS4</strain>
    </source>
</reference>
<evidence type="ECO:0000313" key="5">
    <source>
        <dbReference type="EMBL" id="MDP5138477.1"/>
    </source>
</evidence>
<dbReference type="CDD" id="cd19531">
    <property type="entry name" value="LCL_NRPS-like"/>
    <property type="match status" value="1"/>
</dbReference>
<dbReference type="Pfam" id="PF00668">
    <property type="entry name" value="Condensation"/>
    <property type="match status" value="2"/>
</dbReference>
<dbReference type="Gene3D" id="2.30.38.10">
    <property type="entry name" value="Luciferase, Domain 3"/>
    <property type="match status" value="1"/>
</dbReference>
<dbReference type="InterPro" id="IPR000873">
    <property type="entry name" value="AMP-dep_synth/lig_dom"/>
</dbReference>
<dbReference type="Pfam" id="PF13193">
    <property type="entry name" value="AMP-binding_C"/>
    <property type="match status" value="1"/>
</dbReference>
<gene>
    <name evidence="5" type="ORF">ORJ04_21240</name>
</gene>
<evidence type="ECO:0000256" key="1">
    <source>
        <dbReference type="ARBA" id="ARBA00001957"/>
    </source>
</evidence>
<keyword evidence="3" id="KW-0597">Phosphoprotein</keyword>
<dbReference type="Pfam" id="PF00501">
    <property type="entry name" value="AMP-binding"/>
    <property type="match status" value="1"/>
</dbReference>
<dbReference type="PROSITE" id="PS50075">
    <property type="entry name" value="CARRIER"/>
    <property type="match status" value="1"/>
</dbReference>
<dbReference type="InterPro" id="IPR001242">
    <property type="entry name" value="Condensation_dom"/>
</dbReference>
<dbReference type="CDD" id="cd12117">
    <property type="entry name" value="A_NRPS_Srf_like"/>
    <property type="match status" value="1"/>
</dbReference>
<evidence type="ECO:0000313" key="6">
    <source>
        <dbReference type="Proteomes" id="UP001231109"/>
    </source>
</evidence>
<dbReference type="Gene3D" id="3.30.559.10">
    <property type="entry name" value="Chloramphenicol acetyltransferase-like domain"/>
    <property type="match status" value="2"/>
</dbReference>
<dbReference type="InterPro" id="IPR020845">
    <property type="entry name" value="AMP-binding_CS"/>
</dbReference>
<keyword evidence="2" id="KW-0596">Phosphopantetheine</keyword>
<dbReference type="PROSITE" id="PS00455">
    <property type="entry name" value="AMP_BINDING"/>
    <property type="match status" value="1"/>
</dbReference>
<dbReference type="InterPro" id="IPR025110">
    <property type="entry name" value="AMP-bd_C"/>
</dbReference>
<dbReference type="PROSITE" id="PS00012">
    <property type="entry name" value="PHOSPHOPANTETHEINE"/>
    <property type="match status" value="1"/>
</dbReference>
<evidence type="ECO:0000256" key="2">
    <source>
        <dbReference type="ARBA" id="ARBA00022450"/>
    </source>
</evidence>
<keyword evidence="6" id="KW-1185">Reference proteome</keyword>
<evidence type="ECO:0000256" key="3">
    <source>
        <dbReference type="ARBA" id="ARBA00022553"/>
    </source>
</evidence>
<dbReference type="Gene3D" id="1.10.1200.10">
    <property type="entry name" value="ACP-like"/>
    <property type="match status" value="1"/>
</dbReference>
<feature type="domain" description="Carrier" evidence="4">
    <location>
        <begin position="681"/>
        <end position="756"/>
    </location>
</feature>
<feature type="non-terminal residue" evidence="5">
    <location>
        <position position="1081"/>
    </location>
</feature>
<dbReference type="Pfam" id="PF00550">
    <property type="entry name" value="PP-binding"/>
    <property type="match status" value="1"/>
</dbReference>
<dbReference type="InterPro" id="IPR006162">
    <property type="entry name" value="Ppantetheine_attach_site"/>
</dbReference>
<evidence type="ECO:0000259" key="4">
    <source>
        <dbReference type="PROSITE" id="PS50075"/>
    </source>
</evidence>
<dbReference type="RefSeq" id="WP_305977599.1">
    <property type="nucleotide sequence ID" value="NZ_JAPJDZ010000173.1"/>
</dbReference>
<organism evidence="5 6">
    <name type="scientific">Rheinheimera baltica</name>
    <dbReference type="NCBI Taxonomy" id="67576"/>
    <lineage>
        <taxon>Bacteria</taxon>
        <taxon>Pseudomonadati</taxon>
        <taxon>Pseudomonadota</taxon>
        <taxon>Gammaproteobacteria</taxon>
        <taxon>Chromatiales</taxon>
        <taxon>Chromatiaceae</taxon>
        <taxon>Rheinheimera</taxon>
    </lineage>
</organism>
<dbReference type="InterPro" id="IPR036736">
    <property type="entry name" value="ACP-like_sf"/>
</dbReference>
<dbReference type="InterPro" id="IPR010071">
    <property type="entry name" value="AA_adenyl_dom"/>
</dbReference>
<accession>A0ABT9I4Z1</accession>
<dbReference type="SUPFAM" id="SSF52777">
    <property type="entry name" value="CoA-dependent acyltransferases"/>
    <property type="match status" value="3"/>
</dbReference>
<comment type="caution">
    <text evidence="5">The sequence shown here is derived from an EMBL/GenBank/DDBJ whole genome shotgun (WGS) entry which is preliminary data.</text>
</comment>
<dbReference type="InterPro" id="IPR023213">
    <property type="entry name" value="CAT-like_dom_sf"/>
</dbReference>
<protein>
    <submittedName>
        <fullName evidence="5">Amino acid adenylation domain-containing protein</fullName>
    </submittedName>
</protein>
<dbReference type="InterPro" id="IPR045851">
    <property type="entry name" value="AMP-bd_C_sf"/>
</dbReference>
<dbReference type="Gene3D" id="3.30.300.30">
    <property type="match status" value="1"/>
</dbReference>
<feature type="non-terminal residue" evidence="5">
    <location>
        <position position="1"/>
    </location>
</feature>
<name>A0ABT9I4Z1_9GAMM</name>